<keyword evidence="3" id="KW-0378">Hydrolase</keyword>
<dbReference type="EMBL" id="WNJL01000035">
    <property type="protein sequence ID" value="NDU42816.1"/>
    <property type="molecule type" value="Genomic_DNA"/>
</dbReference>
<name>A0A845U652_9PROT</name>
<dbReference type="InterPro" id="IPR024087">
    <property type="entry name" value="Creatininase-like_sf"/>
</dbReference>
<comment type="caution">
    <text evidence="6">The sequence shown here is derived from an EMBL/GenBank/DDBJ whole genome shotgun (WGS) entry which is preliminary data.</text>
</comment>
<dbReference type="GO" id="GO:0009231">
    <property type="term" value="P:riboflavin biosynthetic process"/>
    <property type="evidence" value="ECO:0007669"/>
    <property type="project" value="TreeGrafter"/>
</dbReference>
<organism evidence="6">
    <name type="scientific">Acidithiobacillus ferrianus</name>
    <dbReference type="NCBI Taxonomy" id="2678518"/>
    <lineage>
        <taxon>Bacteria</taxon>
        <taxon>Pseudomonadati</taxon>
        <taxon>Pseudomonadota</taxon>
        <taxon>Acidithiobacillia</taxon>
        <taxon>Acidithiobacillales</taxon>
        <taxon>Acidithiobacillaceae</taxon>
        <taxon>Acidithiobacillus</taxon>
    </lineage>
</organism>
<dbReference type="Gene3D" id="3.40.50.10310">
    <property type="entry name" value="Creatininase"/>
    <property type="match status" value="1"/>
</dbReference>
<accession>A0A845U652</accession>
<dbReference type="Pfam" id="PF02633">
    <property type="entry name" value="Creatininase"/>
    <property type="match status" value="1"/>
</dbReference>
<evidence type="ECO:0000256" key="3">
    <source>
        <dbReference type="ARBA" id="ARBA00022801"/>
    </source>
</evidence>
<comment type="similarity">
    <text evidence="5">Belongs to the creatininase superfamily.</text>
</comment>
<evidence type="ECO:0000256" key="4">
    <source>
        <dbReference type="ARBA" id="ARBA00022833"/>
    </source>
</evidence>
<evidence type="ECO:0000313" key="6">
    <source>
        <dbReference type="EMBL" id="NDU42816.1"/>
    </source>
</evidence>
<reference evidence="6" key="1">
    <citation type="submission" date="2019-11" db="EMBL/GenBank/DDBJ databases">
        <title>Acidithiobacillus ferrianus sp. nov.: a facultatively anaerobic and extremely acidophilic chemolithoautotroph.</title>
        <authorList>
            <person name="Norris P.R."/>
            <person name="Falagan C."/>
            <person name="Moya-Beltran A."/>
            <person name="Castro M."/>
            <person name="Quatrini R."/>
            <person name="Johnson D.B."/>
        </authorList>
    </citation>
    <scope>NUCLEOTIDE SEQUENCE [LARGE SCALE GENOMIC DNA]</scope>
    <source>
        <strain evidence="6">MG</strain>
    </source>
</reference>
<dbReference type="RefSeq" id="WP_163098060.1">
    <property type="nucleotide sequence ID" value="NZ_CP127523.1"/>
</dbReference>
<keyword evidence="4" id="KW-0862">Zinc</keyword>
<sequence length="249" mass="27622">MMKKNISANEEVLWENLSWPEIPGILQKVNGFVMLPIGATEQHGPHLPLGVDSMTALDIACAVSSRTGIPVLPELKYGCSYGHSAKWPGTISFSPNTLISAVGDIILWLRFSGVNRLVIINGHVGNSAPLKCALENLRLSDAEFRVRILSLWDISPEINDFYHADAQDFHANCAETSLMLSLHPERVKMMNATDEEDRTEKCFFTYSMDKQSDSGVVGKPSMASKEEGDKYFELAVEVLTKKLFNAMNE</sequence>
<gene>
    <name evidence="6" type="ORF">GL267_09240</name>
</gene>
<proteinExistence type="inferred from homology"/>
<dbReference type="AlphaFoldDB" id="A0A845U652"/>
<evidence type="ECO:0000256" key="5">
    <source>
        <dbReference type="ARBA" id="ARBA00024029"/>
    </source>
</evidence>
<dbReference type="InterPro" id="IPR003785">
    <property type="entry name" value="Creatininase/forma_Hydrolase"/>
</dbReference>
<evidence type="ECO:0000256" key="2">
    <source>
        <dbReference type="ARBA" id="ARBA00022723"/>
    </source>
</evidence>
<comment type="cofactor">
    <cofactor evidence="1">
        <name>Zn(2+)</name>
        <dbReference type="ChEBI" id="CHEBI:29105"/>
    </cofactor>
</comment>
<dbReference type="GO" id="GO:0046872">
    <property type="term" value="F:metal ion binding"/>
    <property type="evidence" value="ECO:0007669"/>
    <property type="project" value="UniProtKB-KW"/>
</dbReference>
<dbReference type="GO" id="GO:0016811">
    <property type="term" value="F:hydrolase activity, acting on carbon-nitrogen (but not peptide) bonds, in linear amides"/>
    <property type="evidence" value="ECO:0007669"/>
    <property type="project" value="TreeGrafter"/>
</dbReference>
<dbReference type="PANTHER" id="PTHR35005:SF1">
    <property type="entry name" value="2-AMINO-5-FORMYLAMINO-6-RIBOSYLAMINOPYRIMIDIN-4(3H)-ONE 5'-MONOPHOSPHATE DEFORMYLASE"/>
    <property type="match status" value="1"/>
</dbReference>
<protein>
    <submittedName>
        <fullName evidence="6">Creatininase family protein</fullName>
    </submittedName>
</protein>
<dbReference type="PANTHER" id="PTHR35005">
    <property type="entry name" value="3-DEHYDRO-SCYLLO-INOSOSE HYDROLASE"/>
    <property type="match status" value="1"/>
</dbReference>
<evidence type="ECO:0000256" key="1">
    <source>
        <dbReference type="ARBA" id="ARBA00001947"/>
    </source>
</evidence>
<keyword evidence="2" id="KW-0479">Metal-binding</keyword>
<dbReference type="SUPFAM" id="SSF102215">
    <property type="entry name" value="Creatininase"/>
    <property type="match status" value="1"/>
</dbReference>